<dbReference type="STRING" id="573501.SAMN04487999_0832"/>
<dbReference type="EMBL" id="FQXT01000002">
    <property type="protein sequence ID" value="SHH76793.1"/>
    <property type="molecule type" value="Genomic_DNA"/>
</dbReference>
<dbReference type="Gene3D" id="3.40.50.2020">
    <property type="match status" value="1"/>
</dbReference>
<evidence type="ECO:0000313" key="5">
    <source>
        <dbReference type="Proteomes" id="UP000290037"/>
    </source>
</evidence>
<reference evidence="4" key="1">
    <citation type="submission" date="2016-11" db="EMBL/GenBank/DDBJ databases">
        <authorList>
            <person name="Varghese N."/>
            <person name="Submissions S."/>
        </authorList>
    </citation>
    <scope>NUCLEOTIDE SEQUENCE [LARGE SCALE GENOMIC DNA]</scope>
    <source>
        <strain evidence="4">DSM 19859</strain>
    </source>
</reference>
<gene>
    <name evidence="2" type="ORF">DSM01_124</name>
    <name evidence="3" type="ORF">SAMN04487999_0832</name>
</gene>
<evidence type="ECO:0000256" key="1">
    <source>
        <dbReference type="ARBA" id="ARBA00008007"/>
    </source>
</evidence>
<evidence type="ECO:0000313" key="4">
    <source>
        <dbReference type="Proteomes" id="UP000184240"/>
    </source>
</evidence>
<dbReference type="InterPro" id="IPR051910">
    <property type="entry name" value="ComF/GntX_DNA_util-trans"/>
</dbReference>
<name>A0A1M5VPE5_9FLAO</name>
<sequence length="225" mass="25158">MKSLLKLFFPDQCSACDELLSEGEAFVCTSCRHTLPVTHLHTTTLNPIQKLLYGRTTIHLEAALFYFDKKTRVQQLIHNLKYRRQEQLSPFMGNWLGSQLAEAPAFTAIDCIIPVPLHKSRLRERGYNQVAGFGKAIAHCLNKPYLDAILYRTKATRTQVFLNRVFRGTEVLDSFAVTETASLQGKHILLVDDLITTGGTIEGCALALQQIPDIKLSVAVMAIAQ</sequence>
<dbReference type="AlphaFoldDB" id="A0A1M5VPE5"/>
<keyword evidence="5" id="KW-1185">Reference proteome</keyword>
<reference evidence="3" key="2">
    <citation type="submission" date="2016-11" db="EMBL/GenBank/DDBJ databases">
        <authorList>
            <person name="Jaros S."/>
            <person name="Januszkiewicz K."/>
            <person name="Wedrychowicz H."/>
        </authorList>
    </citation>
    <scope>NUCLEOTIDE SEQUENCE [LARGE SCALE GENOMIC DNA]</scope>
    <source>
        <strain evidence="3">DSM 19859</strain>
    </source>
</reference>
<dbReference type="RefSeq" id="WP_072980731.1">
    <property type="nucleotide sequence ID" value="NZ_FQXT01000002.1"/>
</dbReference>
<dbReference type="Proteomes" id="UP000184240">
    <property type="component" value="Unassembled WGS sequence"/>
</dbReference>
<evidence type="ECO:0000313" key="2">
    <source>
        <dbReference type="EMBL" id="RXG30988.1"/>
    </source>
</evidence>
<dbReference type="PANTHER" id="PTHR47505:SF1">
    <property type="entry name" value="DNA UTILIZATION PROTEIN YHGH"/>
    <property type="match status" value="1"/>
</dbReference>
<dbReference type="SUPFAM" id="SSF53271">
    <property type="entry name" value="PRTase-like"/>
    <property type="match status" value="1"/>
</dbReference>
<dbReference type="PANTHER" id="PTHR47505">
    <property type="entry name" value="DNA UTILIZATION PROTEIN YHGH"/>
    <property type="match status" value="1"/>
</dbReference>
<dbReference type="CDD" id="cd06223">
    <property type="entry name" value="PRTases_typeI"/>
    <property type="match status" value="1"/>
</dbReference>
<evidence type="ECO:0000313" key="3">
    <source>
        <dbReference type="EMBL" id="SHH76793.1"/>
    </source>
</evidence>
<accession>A0A1M5VPE5</accession>
<dbReference type="Proteomes" id="UP000290037">
    <property type="component" value="Unassembled WGS sequence"/>
</dbReference>
<reference evidence="2 5" key="3">
    <citation type="submission" date="2018-07" db="EMBL/GenBank/DDBJ databases">
        <title>Leeuwenhoekiella genomics.</title>
        <authorList>
            <person name="Tahon G."/>
            <person name="Willems A."/>
        </authorList>
    </citation>
    <scope>NUCLEOTIDE SEQUENCE [LARGE SCALE GENOMIC DNA]</scope>
    <source>
        <strain evidence="2 5">LMG 24856</strain>
    </source>
</reference>
<dbReference type="EMBL" id="QOVN01000001">
    <property type="protein sequence ID" value="RXG30988.1"/>
    <property type="molecule type" value="Genomic_DNA"/>
</dbReference>
<organism evidence="3 4">
    <name type="scientific">Leeuwenhoekiella palythoae</name>
    <dbReference type="NCBI Taxonomy" id="573501"/>
    <lineage>
        <taxon>Bacteria</taxon>
        <taxon>Pseudomonadati</taxon>
        <taxon>Bacteroidota</taxon>
        <taxon>Flavobacteriia</taxon>
        <taxon>Flavobacteriales</taxon>
        <taxon>Flavobacteriaceae</taxon>
        <taxon>Leeuwenhoekiella</taxon>
    </lineage>
</organism>
<proteinExistence type="inferred from homology"/>
<comment type="similarity">
    <text evidence="1">Belongs to the ComF/GntX family.</text>
</comment>
<dbReference type="OrthoDB" id="9779910at2"/>
<dbReference type="InterPro" id="IPR000836">
    <property type="entry name" value="PRTase_dom"/>
</dbReference>
<protein>
    <submittedName>
        <fullName evidence="3">ComF family protein</fullName>
    </submittedName>
</protein>
<dbReference type="InterPro" id="IPR029057">
    <property type="entry name" value="PRTase-like"/>
</dbReference>